<keyword evidence="9" id="KW-1185">Reference proteome</keyword>
<reference evidence="8 9" key="1">
    <citation type="journal article" date="2018" name="Evol. Lett.">
        <title>Horizontal gene cluster transfer increased hallucinogenic mushroom diversity.</title>
        <authorList>
            <person name="Reynolds H.T."/>
            <person name="Vijayakumar V."/>
            <person name="Gluck-Thaler E."/>
            <person name="Korotkin H.B."/>
            <person name="Matheny P.B."/>
            <person name="Slot J.C."/>
        </authorList>
    </citation>
    <scope>NUCLEOTIDE SEQUENCE [LARGE SCALE GENOMIC DNA]</scope>
    <source>
        <strain evidence="8 9">2631</strain>
    </source>
</reference>
<feature type="region of interest" description="Disordered" evidence="5">
    <location>
        <begin position="1"/>
        <end position="27"/>
    </location>
</feature>
<evidence type="ECO:0000313" key="8">
    <source>
        <dbReference type="EMBL" id="PPQ81635.1"/>
    </source>
</evidence>
<organism evidence="8 9">
    <name type="scientific">Psilocybe cyanescens</name>
    <dbReference type="NCBI Taxonomy" id="93625"/>
    <lineage>
        <taxon>Eukaryota</taxon>
        <taxon>Fungi</taxon>
        <taxon>Dikarya</taxon>
        <taxon>Basidiomycota</taxon>
        <taxon>Agaricomycotina</taxon>
        <taxon>Agaricomycetes</taxon>
        <taxon>Agaricomycetidae</taxon>
        <taxon>Agaricales</taxon>
        <taxon>Agaricineae</taxon>
        <taxon>Strophariaceae</taxon>
        <taxon>Psilocybe</taxon>
    </lineage>
</organism>
<evidence type="ECO:0000256" key="4">
    <source>
        <dbReference type="ARBA" id="ARBA00023136"/>
    </source>
</evidence>
<feature type="transmembrane region" description="Helical" evidence="6">
    <location>
        <begin position="323"/>
        <end position="348"/>
    </location>
</feature>
<feature type="transmembrane region" description="Helical" evidence="6">
    <location>
        <begin position="48"/>
        <end position="70"/>
    </location>
</feature>
<dbReference type="Proteomes" id="UP000283269">
    <property type="component" value="Unassembled WGS sequence"/>
</dbReference>
<dbReference type="InterPro" id="IPR011701">
    <property type="entry name" value="MFS"/>
</dbReference>
<feature type="transmembrane region" description="Helical" evidence="6">
    <location>
        <begin position="195"/>
        <end position="214"/>
    </location>
</feature>
<keyword evidence="4 6" id="KW-0472">Membrane</keyword>
<feature type="domain" description="Major facilitator superfamily (MFS) profile" evidence="7">
    <location>
        <begin position="50"/>
        <end position="512"/>
    </location>
</feature>
<dbReference type="OrthoDB" id="3561359at2759"/>
<evidence type="ECO:0000313" key="9">
    <source>
        <dbReference type="Proteomes" id="UP000283269"/>
    </source>
</evidence>
<protein>
    <recommendedName>
        <fullName evidence="7">Major facilitator superfamily (MFS) profile domain-containing protein</fullName>
    </recommendedName>
</protein>
<feature type="transmembrane region" description="Helical" evidence="6">
    <location>
        <begin position="360"/>
        <end position="380"/>
    </location>
</feature>
<dbReference type="AlphaFoldDB" id="A0A409WSX6"/>
<feature type="transmembrane region" description="Helical" evidence="6">
    <location>
        <begin position="85"/>
        <end position="103"/>
    </location>
</feature>
<dbReference type="Pfam" id="PF07690">
    <property type="entry name" value="MFS_1"/>
    <property type="match status" value="1"/>
</dbReference>
<dbReference type="Gene3D" id="1.20.1250.20">
    <property type="entry name" value="MFS general substrate transporter like domains"/>
    <property type="match status" value="1"/>
</dbReference>
<dbReference type="PROSITE" id="PS50850">
    <property type="entry name" value="MFS"/>
    <property type="match status" value="1"/>
</dbReference>
<keyword evidence="3 6" id="KW-1133">Transmembrane helix</keyword>
<name>A0A409WSX6_PSICY</name>
<gene>
    <name evidence="8" type="ORF">CVT25_013607</name>
</gene>
<dbReference type="GO" id="GO:0022857">
    <property type="term" value="F:transmembrane transporter activity"/>
    <property type="evidence" value="ECO:0007669"/>
    <property type="project" value="InterPro"/>
</dbReference>
<proteinExistence type="predicted"/>
<evidence type="ECO:0000259" key="7">
    <source>
        <dbReference type="PROSITE" id="PS50850"/>
    </source>
</evidence>
<evidence type="ECO:0000256" key="2">
    <source>
        <dbReference type="ARBA" id="ARBA00022692"/>
    </source>
</evidence>
<dbReference type="PANTHER" id="PTHR23502">
    <property type="entry name" value="MAJOR FACILITATOR SUPERFAMILY"/>
    <property type="match status" value="1"/>
</dbReference>
<sequence>MENDPHKALDQVVVGENSRERPNEDTESFQVVLDESEKPQQLANTRKWIAVAVISSAATCVTCASSMAGFAEKGVSRDFRVSQEVAILSISLFIVGLGLGPLLFGPLSEVYGRNVVYRVSYALFFAFTFPVAFAPDIAVFLIFRFVSGFCGSAFLSVAGGSVSDLFDDRTVASPMAAYTISPFIGPVLGPLLSGWTYYILLIWTFIELVALVLVDLSTTIFFPTLSNQLIPETYVPILLKRKAIRYKCYSARNLSIYTDHFGADSVQRANHDTGLHSNGKKQICHASLRFRATDHSVRPLSNSLIYSYDLHLRAARLRPNGHAAGLMVMNSVILGILYLSFQAFPFIFMGVHGFNTQMTGMSFLGTGLGMIIGVSTQPYWNGLYKRESMKNGGHLPPEVRLIMGEVGGILVPFGLFWLAFTTYKGVPWIIPIVATVPFGTGIYFVFTSTFSYLVTAYRPIAASAMAANSAMRSSFAAVFPLFAGAMYHRLGTVGATALLAGLMTLMAPLPLVPTHLYFTGLELVVDKNHDSPTKIKYKSESNPPPDAGPNWLLSRDDLSTKFVLFPSSVLQTALTQEWLL</sequence>
<feature type="transmembrane region" description="Helical" evidence="6">
    <location>
        <begin position="115"/>
        <end position="133"/>
    </location>
</feature>
<dbReference type="InterPro" id="IPR020846">
    <property type="entry name" value="MFS_dom"/>
</dbReference>
<accession>A0A409WSX6</accession>
<evidence type="ECO:0000256" key="1">
    <source>
        <dbReference type="ARBA" id="ARBA00004141"/>
    </source>
</evidence>
<evidence type="ECO:0000256" key="3">
    <source>
        <dbReference type="ARBA" id="ARBA00022989"/>
    </source>
</evidence>
<feature type="transmembrane region" description="Helical" evidence="6">
    <location>
        <begin position="493"/>
        <end position="512"/>
    </location>
</feature>
<comment type="caution">
    <text evidence="8">The sequence shown here is derived from an EMBL/GenBank/DDBJ whole genome shotgun (WGS) entry which is preliminary data.</text>
</comment>
<evidence type="ECO:0000256" key="6">
    <source>
        <dbReference type="SAM" id="Phobius"/>
    </source>
</evidence>
<evidence type="ECO:0000256" key="5">
    <source>
        <dbReference type="SAM" id="MobiDB-lite"/>
    </source>
</evidence>
<dbReference type="PANTHER" id="PTHR23502:SF7">
    <property type="entry name" value="DRUG_PROTON ANTIPORTER YHK8-RELATED"/>
    <property type="match status" value="1"/>
</dbReference>
<feature type="transmembrane region" description="Helical" evidence="6">
    <location>
        <begin position="401"/>
        <end position="420"/>
    </location>
</feature>
<dbReference type="SUPFAM" id="SSF103473">
    <property type="entry name" value="MFS general substrate transporter"/>
    <property type="match status" value="1"/>
</dbReference>
<dbReference type="InterPro" id="IPR036259">
    <property type="entry name" value="MFS_trans_sf"/>
</dbReference>
<dbReference type="InParanoid" id="A0A409WSX6"/>
<dbReference type="GO" id="GO:0005886">
    <property type="term" value="C:plasma membrane"/>
    <property type="evidence" value="ECO:0007669"/>
    <property type="project" value="TreeGrafter"/>
</dbReference>
<dbReference type="STRING" id="93625.A0A409WSX6"/>
<keyword evidence="2 6" id="KW-0812">Transmembrane</keyword>
<dbReference type="EMBL" id="NHYD01003231">
    <property type="protein sequence ID" value="PPQ81635.1"/>
    <property type="molecule type" value="Genomic_DNA"/>
</dbReference>
<feature type="transmembrane region" description="Helical" evidence="6">
    <location>
        <begin position="426"/>
        <end position="454"/>
    </location>
</feature>
<comment type="subcellular location">
    <subcellularLocation>
        <location evidence="1">Membrane</location>
        <topology evidence="1">Multi-pass membrane protein</topology>
    </subcellularLocation>
</comment>